<dbReference type="PANTHER" id="PTHR11748:SF103">
    <property type="entry name" value="GLYCOLATE OXIDASE SUBUNIT GLCE"/>
    <property type="match status" value="1"/>
</dbReference>
<dbReference type="RefSeq" id="WP_069966674.1">
    <property type="nucleotide sequence ID" value="NZ_CM124774.1"/>
</dbReference>
<keyword evidence="1" id="KW-0285">Flavoprotein</keyword>
<dbReference type="STRING" id="1781255.BH720_08090"/>
<keyword evidence="2" id="KW-0274">FAD</keyword>
<sequence>MGDDAHILRGRLSSVKAIAPQLESLVSTDGVIPFSEASPVWQSQIQQATQPESLPQCIVYPRTSAELSEVMQLAHRENWRVLPCGQGSKLHWGGFAQGVDLVLSTQRLNRLIDHAIGDLTVTVEAGMSFAELQHRLHEAGQFLAFDPAYPETATLGGIVATADTGSWRQAYGGVRDRLIGLSFVRSDGQIAKAGGRVVKNVAGYDLMKLLTGSYGTLGILTQLSFRLYPWPQESETGALQGNPQAIEQATRTLLKSALTPTVLDLVSENESVLKLIVRFQSIPEAVQQQSTQLLELATSLSLEADLYTGTFEDRLWQQLRDRMANGGILCKIGIRPTQAVPFMSFLAQFPATATIHARSGLGKLRLDTDDPQIVQQVRSHLEAHQGFLTLLEAPIELKQKLDIWGYSGNALEPMRRLKQQFDPTHLLSPGRFVGGI</sequence>
<name>A0A1E5QMC4_9CYAN</name>
<dbReference type="GO" id="GO:0071949">
    <property type="term" value="F:FAD binding"/>
    <property type="evidence" value="ECO:0007669"/>
    <property type="project" value="InterPro"/>
</dbReference>
<proteinExistence type="predicted"/>
<reference evidence="4" key="1">
    <citation type="submission" date="2016-09" db="EMBL/GenBank/DDBJ databases">
        <title>Draft genome of thermotolerant cyanobacterium Desertifilum sp. strain IPPAS B-1220.</title>
        <authorList>
            <person name="Sinetova M.A."/>
            <person name="Bolakhan K."/>
            <person name="Zayadan B.K."/>
            <person name="Mironov K.S."/>
            <person name="Ustinova V."/>
            <person name="Kupriyanova E.V."/>
            <person name="Sidorov R.A."/>
            <person name="Skrypnik A.N."/>
            <person name="Gogoleva N.E."/>
            <person name="Gogolev Y.V."/>
            <person name="Los D.A."/>
        </authorList>
    </citation>
    <scope>NUCLEOTIDE SEQUENCE [LARGE SCALE GENOMIC DNA]</scope>
    <source>
        <strain evidence="4">IPPAS B-1220</strain>
    </source>
</reference>
<protein>
    <submittedName>
        <fullName evidence="4">Glycolate oxidase</fullName>
    </submittedName>
</protein>
<evidence type="ECO:0000313" key="4">
    <source>
        <dbReference type="EMBL" id="OEJ75727.1"/>
    </source>
</evidence>
<dbReference type="InterPro" id="IPR016166">
    <property type="entry name" value="FAD-bd_PCMH"/>
</dbReference>
<dbReference type="InterPro" id="IPR036318">
    <property type="entry name" value="FAD-bd_PCMH-like_sf"/>
</dbReference>
<dbReference type="SUPFAM" id="SSF56176">
    <property type="entry name" value="FAD-binding/transporter-associated domain-like"/>
    <property type="match status" value="1"/>
</dbReference>
<dbReference type="Pfam" id="PF01565">
    <property type="entry name" value="FAD_binding_4"/>
    <property type="match status" value="1"/>
</dbReference>
<accession>A0A1E5QMC4</accession>
<dbReference type="OrthoDB" id="9767256at2"/>
<comment type="caution">
    <text evidence="4">The sequence shown here is derived from an EMBL/GenBank/DDBJ whole genome shotgun (WGS) entry which is preliminary data.</text>
</comment>
<dbReference type="EMBL" id="MJGC01000045">
    <property type="protein sequence ID" value="OEJ75727.1"/>
    <property type="molecule type" value="Genomic_DNA"/>
</dbReference>
<dbReference type="InterPro" id="IPR016164">
    <property type="entry name" value="FAD-linked_Oxase-like_C"/>
</dbReference>
<dbReference type="InterPro" id="IPR006094">
    <property type="entry name" value="Oxid_FAD_bind_N"/>
</dbReference>
<dbReference type="PANTHER" id="PTHR11748">
    <property type="entry name" value="D-LACTATE DEHYDROGENASE"/>
    <property type="match status" value="1"/>
</dbReference>
<dbReference type="GO" id="GO:0003824">
    <property type="term" value="F:catalytic activity"/>
    <property type="evidence" value="ECO:0007669"/>
    <property type="project" value="InterPro"/>
</dbReference>
<organism evidence="4">
    <name type="scientific">Desertifilum tharense IPPAS B-1220</name>
    <dbReference type="NCBI Taxonomy" id="1781255"/>
    <lineage>
        <taxon>Bacteria</taxon>
        <taxon>Bacillati</taxon>
        <taxon>Cyanobacteriota</taxon>
        <taxon>Cyanophyceae</taxon>
        <taxon>Desertifilales</taxon>
        <taxon>Desertifilaceae</taxon>
        <taxon>Desertifilum</taxon>
    </lineage>
</organism>
<evidence type="ECO:0000256" key="2">
    <source>
        <dbReference type="ARBA" id="ARBA00022827"/>
    </source>
</evidence>
<dbReference type="InterPro" id="IPR016169">
    <property type="entry name" value="FAD-bd_PCMH_sub2"/>
</dbReference>
<dbReference type="SUPFAM" id="SSF55103">
    <property type="entry name" value="FAD-linked oxidases, C-terminal domain"/>
    <property type="match status" value="1"/>
</dbReference>
<dbReference type="AlphaFoldDB" id="A0A1E5QMC4"/>
<dbReference type="Gene3D" id="3.30.465.10">
    <property type="match status" value="1"/>
</dbReference>
<evidence type="ECO:0000256" key="1">
    <source>
        <dbReference type="ARBA" id="ARBA00022630"/>
    </source>
</evidence>
<gene>
    <name evidence="4" type="ORF">BH720_08090</name>
</gene>
<dbReference type="PROSITE" id="PS51387">
    <property type="entry name" value="FAD_PCMH"/>
    <property type="match status" value="1"/>
</dbReference>
<feature type="domain" description="FAD-binding PCMH-type" evidence="3">
    <location>
        <begin position="51"/>
        <end position="230"/>
    </location>
</feature>
<evidence type="ECO:0000259" key="3">
    <source>
        <dbReference type="PROSITE" id="PS51387"/>
    </source>
</evidence>